<evidence type="ECO:0000256" key="6">
    <source>
        <dbReference type="ARBA" id="ARBA00023136"/>
    </source>
</evidence>
<reference evidence="11" key="1">
    <citation type="submission" date="2017-09" db="EMBL/GenBank/DDBJ databases">
        <title>Depth-based differentiation of microbial function through sediment-hosted aquifers and enrichment of novel symbionts in the deep terrestrial subsurface.</title>
        <authorList>
            <person name="Probst A.J."/>
            <person name="Ladd B."/>
            <person name="Jarett J.K."/>
            <person name="Geller-Mcgrath D.E."/>
            <person name="Sieber C.M.K."/>
            <person name="Emerson J.B."/>
            <person name="Anantharaman K."/>
            <person name="Thomas B.C."/>
            <person name="Malmstrom R."/>
            <person name="Stieglmeier M."/>
            <person name="Klingl A."/>
            <person name="Woyke T."/>
            <person name="Ryan C.M."/>
            <person name="Banfield J.F."/>
        </authorList>
    </citation>
    <scope>NUCLEOTIDE SEQUENCE [LARGE SCALE GENOMIC DNA]</scope>
</reference>
<dbReference type="Pfam" id="PF04932">
    <property type="entry name" value="Wzy_C"/>
    <property type="match status" value="1"/>
</dbReference>
<evidence type="ECO:0000256" key="1">
    <source>
        <dbReference type="ARBA" id="ARBA00004141"/>
    </source>
</evidence>
<feature type="transmembrane region" description="Helical" evidence="8">
    <location>
        <begin position="192"/>
        <end position="209"/>
    </location>
</feature>
<feature type="transmembrane region" description="Helical" evidence="8">
    <location>
        <begin position="37"/>
        <end position="56"/>
    </location>
</feature>
<gene>
    <name evidence="10" type="ORF">COU16_00200</name>
</gene>
<feature type="repeat" description="TPR" evidence="7">
    <location>
        <begin position="674"/>
        <end position="707"/>
    </location>
</feature>
<keyword evidence="3" id="KW-0677">Repeat</keyword>
<evidence type="ECO:0000313" key="11">
    <source>
        <dbReference type="Proteomes" id="UP000229344"/>
    </source>
</evidence>
<dbReference type="InterPro" id="IPR007016">
    <property type="entry name" value="O-antigen_ligase-rel_domated"/>
</dbReference>
<dbReference type="Pfam" id="PF14559">
    <property type="entry name" value="TPR_19"/>
    <property type="match status" value="1"/>
</dbReference>
<dbReference type="Gene3D" id="1.25.40.10">
    <property type="entry name" value="Tetratricopeptide repeat domain"/>
    <property type="match status" value="2"/>
</dbReference>
<organism evidence="10 11">
    <name type="scientific">Candidatus Kaiserbacteria bacterium CG10_big_fil_rev_8_21_14_0_10_47_16</name>
    <dbReference type="NCBI Taxonomy" id="1974608"/>
    <lineage>
        <taxon>Bacteria</taxon>
        <taxon>Candidatus Kaiseribacteriota</taxon>
    </lineage>
</organism>
<evidence type="ECO:0000256" key="8">
    <source>
        <dbReference type="SAM" id="Phobius"/>
    </source>
</evidence>
<feature type="transmembrane region" description="Helical" evidence="8">
    <location>
        <begin position="376"/>
        <end position="393"/>
    </location>
</feature>
<accession>A0A2H0UEV9</accession>
<feature type="transmembrane region" description="Helical" evidence="8">
    <location>
        <begin position="436"/>
        <end position="455"/>
    </location>
</feature>
<evidence type="ECO:0000313" key="10">
    <source>
        <dbReference type="EMBL" id="PIR84927.1"/>
    </source>
</evidence>
<feature type="transmembrane region" description="Helical" evidence="8">
    <location>
        <begin position="128"/>
        <end position="147"/>
    </location>
</feature>
<dbReference type="InterPro" id="IPR013105">
    <property type="entry name" value="TPR_2"/>
</dbReference>
<dbReference type="PANTHER" id="PTHR37422:SF13">
    <property type="entry name" value="LIPOPOLYSACCHARIDE BIOSYNTHESIS PROTEIN PA4999-RELATED"/>
    <property type="match status" value="1"/>
</dbReference>
<dbReference type="EMBL" id="PFBI01000001">
    <property type="protein sequence ID" value="PIR84927.1"/>
    <property type="molecule type" value="Genomic_DNA"/>
</dbReference>
<keyword evidence="4 7" id="KW-0802">TPR repeat</keyword>
<evidence type="ECO:0000256" key="2">
    <source>
        <dbReference type="ARBA" id="ARBA00022692"/>
    </source>
</evidence>
<feature type="transmembrane region" description="Helical" evidence="8">
    <location>
        <begin position="7"/>
        <end position="31"/>
    </location>
</feature>
<feature type="transmembrane region" description="Helical" evidence="8">
    <location>
        <begin position="101"/>
        <end position="121"/>
    </location>
</feature>
<name>A0A2H0UEV9_9BACT</name>
<dbReference type="SUPFAM" id="SSF48452">
    <property type="entry name" value="TPR-like"/>
    <property type="match status" value="1"/>
</dbReference>
<dbReference type="GO" id="GO:0016020">
    <property type="term" value="C:membrane"/>
    <property type="evidence" value="ECO:0007669"/>
    <property type="project" value="UniProtKB-SubCell"/>
</dbReference>
<dbReference type="InterPro" id="IPR051533">
    <property type="entry name" value="WaaL-like"/>
</dbReference>
<dbReference type="PANTHER" id="PTHR37422">
    <property type="entry name" value="TEICHURONIC ACID BIOSYNTHESIS PROTEIN TUAE"/>
    <property type="match status" value="1"/>
</dbReference>
<evidence type="ECO:0000256" key="5">
    <source>
        <dbReference type="ARBA" id="ARBA00022989"/>
    </source>
</evidence>
<feature type="transmembrane region" description="Helical" evidence="8">
    <location>
        <begin position="63"/>
        <end position="81"/>
    </location>
</feature>
<evidence type="ECO:0000256" key="4">
    <source>
        <dbReference type="ARBA" id="ARBA00022803"/>
    </source>
</evidence>
<feature type="transmembrane region" description="Helical" evidence="8">
    <location>
        <begin position="215"/>
        <end position="232"/>
    </location>
</feature>
<proteinExistence type="predicted"/>
<dbReference type="SMART" id="SM00028">
    <property type="entry name" value="TPR"/>
    <property type="match status" value="2"/>
</dbReference>
<dbReference type="AlphaFoldDB" id="A0A2H0UEV9"/>
<feature type="transmembrane region" description="Helical" evidence="8">
    <location>
        <begin position="341"/>
        <end position="364"/>
    </location>
</feature>
<keyword evidence="6 8" id="KW-0472">Membrane</keyword>
<comment type="caution">
    <text evidence="10">The sequence shown here is derived from an EMBL/GenBank/DDBJ whole genome shotgun (WGS) entry which is preliminary data.</text>
</comment>
<protein>
    <recommendedName>
        <fullName evidence="9">O-antigen ligase-related domain-containing protein</fullName>
    </recommendedName>
</protein>
<feature type="domain" description="O-antigen ligase-related" evidence="9">
    <location>
        <begin position="200"/>
        <end position="354"/>
    </location>
</feature>
<dbReference type="InterPro" id="IPR011990">
    <property type="entry name" value="TPR-like_helical_dom_sf"/>
</dbReference>
<sequence>MKDFLKWVVYVGIFALPFIVLIVSGSLFFPFITGKNFAFRIIVEIIFAAWVLLAVYEPQYRPKFSWIGAAFLGLIVVMFFANMFGQYAPKSFWSNFERMDGYVTLVHLFMYFVVIGSTLITKKLWDNLFNTTLFAATLVCIYAFAQLGGSLTINQGGLRLDATLGNAAYMAVYMLFHIFIAALMFTRTESRALKGLYAILAAVFVFILVQTATRGTILGLFGGALLTTLYIAIFGKAMPQVRKIAAGSLIAVVLAGALLVAFRDAPFIQNDPRLQRVANISLSEASTRFSIWSMAFEGVKEKPILGWGQENYNYVFNKYYKPSLYDQEPWFDRVHNIVLDWLIAGGIVGAFFYFSIIGSALYYIVIRPRRTPDESFTVVEQGLLLGLIAGYVFHNMFVFDNIISYLFFGTIIAFIHSRSAREMPKLMTFHADNHTVAHIGVPVVGVVLLAVVWSVNVPGIQAASDMLKGFQATTPEGQIAAFQRALDRGSFGSQEVREQMSLQTLKLLNAEGVSQETKQAIFSQTELVLLGGLEEKPDDARLEVFAAAFYRSTGNTEAALQHLAVAHALSPQKQTILFEEGIAYLQAKEYEQAREAFKAAYELAPDFMTARVSYAAAALYTGDDALFKELIATEDQVAAFAQSDLGVQAAYATGHYAMLLSIFETQLELDPSNPQARINLALTYYQLNETEKAVAVLQELAAQDPAYKDQVDAFIAALRAGAVPKQ</sequence>
<feature type="transmembrane region" description="Helical" evidence="8">
    <location>
        <begin position="167"/>
        <end position="185"/>
    </location>
</feature>
<dbReference type="Proteomes" id="UP000229344">
    <property type="component" value="Unassembled WGS sequence"/>
</dbReference>
<keyword evidence="5 8" id="KW-1133">Transmembrane helix</keyword>
<feature type="transmembrane region" description="Helical" evidence="8">
    <location>
        <begin position="244"/>
        <end position="262"/>
    </location>
</feature>
<dbReference type="PROSITE" id="PS50005">
    <property type="entry name" value="TPR"/>
    <property type="match status" value="2"/>
</dbReference>
<evidence type="ECO:0000259" key="9">
    <source>
        <dbReference type="Pfam" id="PF04932"/>
    </source>
</evidence>
<dbReference type="Pfam" id="PF07719">
    <property type="entry name" value="TPR_2"/>
    <property type="match status" value="1"/>
</dbReference>
<feature type="transmembrane region" description="Helical" evidence="8">
    <location>
        <begin position="399"/>
        <end position="415"/>
    </location>
</feature>
<dbReference type="InterPro" id="IPR019734">
    <property type="entry name" value="TPR_rpt"/>
</dbReference>
<feature type="repeat" description="TPR" evidence="7">
    <location>
        <begin position="574"/>
        <end position="607"/>
    </location>
</feature>
<evidence type="ECO:0000256" key="7">
    <source>
        <dbReference type="PROSITE-ProRule" id="PRU00339"/>
    </source>
</evidence>
<evidence type="ECO:0000256" key="3">
    <source>
        <dbReference type="ARBA" id="ARBA00022737"/>
    </source>
</evidence>
<keyword evidence="2 8" id="KW-0812">Transmembrane</keyword>
<comment type="subcellular location">
    <subcellularLocation>
        <location evidence="1">Membrane</location>
        <topology evidence="1">Multi-pass membrane protein</topology>
    </subcellularLocation>
</comment>